<comment type="catalytic activity">
    <reaction evidence="14">
        <text>a di-trans,poly-cis-dolichyl beta-D-mannosyl phosphate + L-threonyl-[protein] = 3-O-(alpha-D-mannosyl)-L-threonyl-[protein] + a di-trans,poly-cis-dolichyl phosphate + H(+)</text>
        <dbReference type="Rhea" id="RHEA:53396"/>
        <dbReference type="Rhea" id="RHEA-COMP:11060"/>
        <dbReference type="Rhea" id="RHEA-COMP:13547"/>
        <dbReference type="Rhea" id="RHEA-COMP:19498"/>
        <dbReference type="Rhea" id="RHEA-COMP:19501"/>
        <dbReference type="ChEBI" id="CHEBI:15378"/>
        <dbReference type="ChEBI" id="CHEBI:30013"/>
        <dbReference type="ChEBI" id="CHEBI:57683"/>
        <dbReference type="ChEBI" id="CHEBI:58211"/>
        <dbReference type="ChEBI" id="CHEBI:137323"/>
        <dbReference type="EC" id="2.4.1.109"/>
    </reaction>
</comment>
<organism evidence="20 21">
    <name type="scientific">Scylla paramamosain</name>
    <name type="common">Mud crab</name>
    <dbReference type="NCBI Taxonomy" id="85552"/>
    <lineage>
        <taxon>Eukaryota</taxon>
        <taxon>Metazoa</taxon>
        <taxon>Ecdysozoa</taxon>
        <taxon>Arthropoda</taxon>
        <taxon>Crustacea</taxon>
        <taxon>Multicrustacea</taxon>
        <taxon>Malacostraca</taxon>
        <taxon>Eumalacostraca</taxon>
        <taxon>Eucarida</taxon>
        <taxon>Decapoda</taxon>
        <taxon>Pleocyemata</taxon>
        <taxon>Brachyura</taxon>
        <taxon>Eubrachyura</taxon>
        <taxon>Portunoidea</taxon>
        <taxon>Portunidae</taxon>
        <taxon>Portuninae</taxon>
        <taxon>Scylla</taxon>
    </lineage>
</organism>
<evidence type="ECO:0000256" key="17">
    <source>
        <dbReference type="SAM" id="MobiDB-lite"/>
    </source>
</evidence>
<dbReference type="GO" id="GO:0016020">
    <property type="term" value="C:membrane"/>
    <property type="evidence" value="ECO:0007669"/>
    <property type="project" value="UniProtKB-SubCell"/>
</dbReference>
<dbReference type="EMBL" id="JARAKH010000002">
    <property type="protein sequence ID" value="KAK8406067.1"/>
    <property type="molecule type" value="Genomic_DNA"/>
</dbReference>
<proteinExistence type="inferred from homology"/>
<evidence type="ECO:0000256" key="14">
    <source>
        <dbReference type="ARBA" id="ARBA00045085"/>
    </source>
</evidence>
<comment type="subcellular location">
    <subcellularLocation>
        <location evidence="3">Endoplasmic reticulum</location>
    </subcellularLocation>
    <subcellularLocation>
        <location evidence="2">Membrane</location>
        <topology evidence="2">Multi-pass membrane protein</topology>
    </subcellularLocation>
</comment>
<dbReference type="InterPro" id="IPR013618">
    <property type="entry name" value="TMTC_DUF1736"/>
</dbReference>
<dbReference type="Gene3D" id="1.25.40.10">
    <property type="entry name" value="Tetratricopeptide repeat domain"/>
    <property type="match status" value="1"/>
</dbReference>
<feature type="transmembrane region" description="Helical" evidence="18">
    <location>
        <begin position="308"/>
        <end position="328"/>
    </location>
</feature>
<dbReference type="GO" id="GO:0004169">
    <property type="term" value="F:dolichyl-phosphate-mannose-protein mannosyltransferase activity"/>
    <property type="evidence" value="ECO:0007669"/>
    <property type="project" value="UniProtKB-EC"/>
</dbReference>
<evidence type="ECO:0000259" key="19">
    <source>
        <dbReference type="Pfam" id="PF08409"/>
    </source>
</evidence>
<feature type="repeat" description="TPR" evidence="16">
    <location>
        <begin position="543"/>
        <end position="576"/>
    </location>
</feature>
<keyword evidence="12 18" id="KW-1133">Transmembrane helix</keyword>
<dbReference type="Pfam" id="PF08409">
    <property type="entry name" value="TMTC_DUF1736"/>
    <property type="match status" value="1"/>
</dbReference>
<evidence type="ECO:0000256" key="15">
    <source>
        <dbReference type="ARBA" id="ARBA00045102"/>
    </source>
</evidence>
<comment type="caution">
    <text evidence="20">The sequence shown here is derived from an EMBL/GenBank/DDBJ whole genome shotgun (WGS) entry which is preliminary data.</text>
</comment>
<dbReference type="PANTHER" id="PTHR44227">
    <property type="match status" value="1"/>
</dbReference>
<dbReference type="PROSITE" id="PS50005">
    <property type="entry name" value="TPR"/>
    <property type="match status" value="4"/>
</dbReference>
<evidence type="ECO:0000313" key="21">
    <source>
        <dbReference type="Proteomes" id="UP001487740"/>
    </source>
</evidence>
<comment type="similarity">
    <text evidence="5">Belongs to the TMTC family.</text>
</comment>
<accession>A0AAW0V616</accession>
<evidence type="ECO:0000256" key="16">
    <source>
        <dbReference type="PROSITE-ProRule" id="PRU00339"/>
    </source>
</evidence>
<evidence type="ECO:0000256" key="6">
    <source>
        <dbReference type="ARBA" id="ARBA00012839"/>
    </source>
</evidence>
<evidence type="ECO:0000313" key="20">
    <source>
        <dbReference type="EMBL" id="KAK8406067.1"/>
    </source>
</evidence>
<evidence type="ECO:0000256" key="3">
    <source>
        <dbReference type="ARBA" id="ARBA00004240"/>
    </source>
</evidence>
<dbReference type="Pfam" id="PF13432">
    <property type="entry name" value="TPR_16"/>
    <property type="match status" value="1"/>
</dbReference>
<keyword evidence="10 16" id="KW-0802">TPR repeat</keyword>
<protein>
    <recommendedName>
        <fullName evidence="6">dolichyl-phosphate-mannose--protein mannosyltransferase</fullName>
        <ecNumber evidence="6">2.4.1.109</ecNumber>
    </recommendedName>
</protein>
<keyword evidence="7" id="KW-0808">Transferase</keyword>
<feature type="domain" description="DUF1736" evidence="19">
    <location>
        <begin position="333"/>
        <end position="390"/>
    </location>
</feature>
<keyword evidence="8 18" id="KW-0812">Transmembrane</keyword>
<name>A0AAW0V616_SCYPA</name>
<feature type="repeat" description="TPR" evidence="16">
    <location>
        <begin position="509"/>
        <end position="542"/>
    </location>
</feature>
<dbReference type="Proteomes" id="UP001487740">
    <property type="component" value="Unassembled WGS sequence"/>
</dbReference>
<comment type="catalytic activity">
    <reaction evidence="15">
        <text>a di-trans,poly-cis-dolichyl beta-D-mannosyl phosphate + L-seryl-[protein] = 3-O-(alpha-D-mannosyl)-L-seryl-[protein] + a di-trans,poly-cis-dolichyl phosphate + H(+)</text>
        <dbReference type="Rhea" id="RHEA:17377"/>
        <dbReference type="Rhea" id="RHEA-COMP:9863"/>
        <dbReference type="Rhea" id="RHEA-COMP:13546"/>
        <dbReference type="Rhea" id="RHEA-COMP:19498"/>
        <dbReference type="Rhea" id="RHEA-COMP:19501"/>
        <dbReference type="ChEBI" id="CHEBI:15378"/>
        <dbReference type="ChEBI" id="CHEBI:29999"/>
        <dbReference type="ChEBI" id="CHEBI:57683"/>
        <dbReference type="ChEBI" id="CHEBI:58211"/>
        <dbReference type="ChEBI" id="CHEBI:137321"/>
        <dbReference type="EC" id="2.4.1.109"/>
    </reaction>
</comment>
<evidence type="ECO:0000256" key="2">
    <source>
        <dbReference type="ARBA" id="ARBA00004141"/>
    </source>
</evidence>
<dbReference type="EC" id="2.4.1.109" evidence="6"/>
<evidence type="ECO:0000256" key="18">
    <source>
        <dbReference type="SAM" id="Phobius"/>
    </source>
</evidence>
<evidence type="ECO:0000256" key="13">
    <source>
        <dbReference type="ARBA" id="ARBA00023136"/>
    </source>
</evidence>
<feature type="transmembrane region" description="Helical" evidence="18">
    <location>
        <begin position="50"/>
        <end position="72"/>
    </location>
</feature>
<dbReference type="SMART" id="SM00028">
    <property type="entry name" value="TPR"/>
    <property type="match status" value="7"/>
</dbReference>
<evidence type="ECO:0000256" key="11">
    <source>
        <dbReference type="ARBA" id="ARBA00022824"/>
    </source>
</evidence>
<feature type="transmembrane region" description="Helical" evidence="18">
    <location>
        <begin position="440"/>
        <end position="458"/>
    </location>
</feature>
<dbReference type="PANTHER" id="PTHR44227:SF3">
    <property type="entry name" value="PROTEIN O-MANNOSYL-TRANSFERASE TMTC4"/>
    <property type="match status" value="1"/>
</dbReference>
<feature type="repeat" description="TPR" evidence="16">
    <location>
        <begin position="713"/>
        <end position="746"/>
    </location>
</feature>
<dbReference type="InterPro" id="IPR019734">
    <property type="entry name" value="TPR_rpt"/>
</dbReference>
<feature type="region of interest" description="Disordered" evidence="17">
    <location>
        <begin position="19"/>
        <end position="38"/>
    </location>
</feature>
<dbReference type="Pfam" id="PF13431">
    <property type="entry name" value="TPR_17"/>
    <property type="match status" value="1"/>
</dbReference>
<dbReference type="AlphaFoldDB" id="A0AAW0V616"/>
<dbReference type="SUPFAM" id="SSF48452">
    <property type="entry name" value="TPR-like"/>
    <property type="match status" value="2"/>
</dbReference>
<feature type="transmembrane region" description="Helical" evidence="18">
    <location>
        <begin position="269"/>
        <end position="287"/>
    </location>
</feature>
<comment type="function">
    <text evidence="1">Transfers mannosyl residues to the hydroxyl group of serine or threonine residues.</text>
</comment>
<evidence type="ECO:0000256" key="12">
    <source>
        <dbReference type="ARBA" id="ARBA00022989"/>
    </source>
</evidence>
<dbReference type="GO" id="GO:0005783">
    <property type="term" value="C:endoplasmic reticulum"/>
    <property type="evidence" value="ECO:0007669"/>
    <property type="project" value="UniProtKB-SubCell"/>
</dbReference>
<dbReference type="InterPro" id="IPR011990">
    <property type="entry name" value="TPR-like_helical_dom_sf"/>
</dbReference>
<feature type="transmembrane region" description="Helical" evidence="18">
    <location>
        <begin position="348"/>
        <end position="373"/>
    </location>
</feature>
<dbReference type="InterPro" id="IPR052346">
    <property type="entry name" value="O-mannosyl-transferase_TMTC"/>
</dbReference>
<comment type="pathway">
    <text evidence="4">Protein modification; protein glycosylation.</text>
</comment>
<evidence type="ECO:0000256" key="4">
    <source>
        <dbReference type="ARBA" id="ARBA00004922"/>
    </source>
</evidence>
<dbReference type="PROSITE" id="PS50293">
    <property type="entry name" value="TPR_REGION"/>
    <property type="match status" value="2"/>
</dbReference>
<gene>
    <name evidence="20" type="ORF">O3P69_007053</name>
</gene>
<feature type="repeat" description="TPR" evidence="16">
    <location>
        <begin position="611"/>
        <end position="644"/>
    </location>
</feature>
<evidence type="ECO:0000256" key="10">
    <source>
        <dbReference type="ARBA" id="ARBA00022803"/>
    </source>
</evidence>
<feature type="transmembrane region" description="Helical" evidence="18">
    <location>
        <begin position="190"/>
        <end position="210"/>
    </location>
</feature>
<keyword evidence="21" id="KW-1185">Reference proteome</keyword>
<evidence type="ECO:0000256" key="5">
    <source>
        <dbReference type="ARBA" id="ARBA00007882"/>
    </source>
</evidence>
<keyword evidence="9" id="KW-0677">Repeat</keyword>
<dbReference type="Pfam" id="PF13181">
    <property type="entry name" value="TPR_8"/>
    <property type="match status" value="2"/>
</dbReference>
<feature type="transmembrane region" description="Helical" evidence="18">
    <location>
        <begin position="238"/>
        <end position="263"/>
    </location>
</feature>
<evidence type="ECO:0000256" key="1">
    <source>
        <dbReference type="ARBA" id="ARBA00003582"/>
    </source>
</evidence>
<feature type="transmembrane region" description="Helical" evidence="18">
    <location>
        <begin position="166"/>
        <end position="184"/>
    </location>
</feature>
<keyword evidence="13 18" id="KW-0472">Membrane</keyword>
<keyword evidence="11" id="KW-0256">Endoplasmic reticulum</keyword>
<evidence type="ECO:0000256" key="7">
    <source>
        <dbReference type="ARBA" id="ARBA00022679"/>
    </source>
</evidence>
<feature type="transmembrane region" description="Helical" evidence="18">
    <location>
        <begin position="409"/>
        <end position="428"/>
    </location>
</feature>
<dbReference type="GO" id="GO:0030968">
    <property type="term" value="P:endoplasmic reticulum unfolded protein response"/>
    <property type="evidence" value="ECO:0007669"/>
    <property type="project" value="TreeGrafter"/>
</dbReference>
<reference evidence="20 21" key="1">
    <citation type="submission" date="2023-03" db="EMBL/GenBank/DDBJ databases">
        <title>High-quality genome of Scylla paramamosain provides insights in environmental adaptation.</title>
        <authorList>
            <person name="Zhang L."/>
        </authorList>
    </citation>
    <scope>NUCLEOTIDE SEQUENCE [LARGE SCALE GENOMIC DNA]</scope>
    <source>
        <strain evidence="20">LZ_2023a</strain>
        <tissue evidence="20">Muscle</tissue>
    </source>
</reference>
<evidence type="ECO:0000256" key="8">
    <source>
        <dbReference type="ARBA" id="ARBA00022692"/>
    </source>
</evidence>
<sequence length="765" mass="84821">MVCGGWCGSWDGEQHNLQEREASPRGASSCKAGQNTPLPSWDQDVPAPELPYLMAALLVGLCAGLCFVNSLFGDFVFDDSEAIVNNNDIRGETPLSNLFHNDFWGTRLTHPSSHKSYRPLTVLSFRINYSWGALDPFSYHAVNIVLHCLVSIMSLRVFYVVFGSRAPRAAVLAAILFATHPIHTEAVSGIVGRADLLCALFVFVAFLSYVRAVKQASEEAANRKQSCRWLRRCGQSNVYLMLTAAATATAMLCKEVGITALGVCSAYDIILAHGGVIGRTVILLVLGHSTRAVSSWRSIPDGVVRRMVWRHVVLMVTGVGLLVARWVVMGSTVPSVVFRSLNYQYTYSMNALLLILPIWLCFDWSMGCVPVIVNFSDPRLLTLPVLWVSFVMLLRRGMAQGRGSQTSRFVLMGLAMGIVPFLPATNLFFRVGFVIAERVLYLPVVGVCILVVTGMRELCLAGHLGRRVIQAGYLVLVVVFILRCQQRSREWLTEKQLFNSGLDVCPLNAKVHYNIGKVAADAGDVMEAVRRYREALRLNPDYDQAMNNLANILKDQGHLDEALHLLQQATTLRPDFAAAWMNLGIVQASLGDHGSAENSYLTALSHRSVYPDCLYNLGNLYLEKGDHQAALATWTNATTLKPSLAVAWTNMLILLDSQGLYQPAIDIADQALKHLPNEPALHFNLANTLGKLNRYQESESHFLLATTLDPTNANYWANLGVLYHRWRKYEQAQQSYVHALRLNPTLRSAQDNLSMLLKATGKITR</sequence>
<evidence type="ECO:0000256" key="9">
    <source>
        <dbReference type="ARBA" id="ARBA00022737"/>
    </source>
</evidence>
<feature type="transmembrane region" description="Helical" evidence="18">
    <location>
        <begin position="380"/>
        <end position="397"/>
    </location>
</feature>